<feature type="non-terminal residue" evidence="1">
    <location>
        <position position="1"/>
    </location>
</feature>
<proteinExistence type="predicted"/>
<evidence type="ECO:0000313" key="1">
    <source>
        <dbReference type="EMBL" id="SBR06409.1"/>
    </source>
</evidence>
<accession>A0A1A8JC86</accession>
<organism evidence="1">
    <name type="scientific">Nothobranchius kuhntae</name>
    <name type="common">Beira killifish</name>
    <dbReference type="NCBI Taxonomy" id="321403"/>
    <lineage>
        <taxon>Eukaryota</taxon>
        <taxon>Metazoa</taxon>
        <taxon>Chordata</taxon>
        <taxon>Craniata</taxon>
        <taxon>Vertebrata</taxon>
        <taxon>Euteleostomi</taxon>
        <taxon>Actinopterygii</taxon>
        <taxon>Neopterygii</taxon>
        <taxon>Teleostei</taxon>
        <taxon>Neoteleostei</taxon>
        <taxon>Acanthomorphata</taxon>
        <taxon>Ovalentaria</taxon>
        <taxon>Atherinomorphae</taxon>
        <taxon>Cyprinodontiformes</taxon>
        <taxon>Nothobranchiidae</taxon>
        <taxon>Nothobranchius</taxon>
    </lineage>
</organism>
<name>A0A1A8JC86_NOTKU</name>
<reference evidence="1" key="2">
    <citation type="submission" date="2016-06" db="EMBL/GenBank/DDBJ databases">
        <title>The genome of a short-lived fish provides insights into sex chromosome evolution and the genetic control of aging.</title>
        <authorList>
            <person name="Reichwald K."/>
            <person name="Felder M."/>
            <person name="Petzold A."/>
            <person name="Koch P."/>
            <person name="Groth M."/>
            <person name="Platzer M."/>
        </authorList>
    </citation>
    <scope>NUCLEOTIDE SEQUENCE</scope>
    <source>
        <tissue evidence="1">Brain</tissue>
    </source>
</reference>
<feature type="non-terminal residue" evidence="1">
    <location>
        <position position="125"/>
    </location>
</feature>
<gene>
    <name evidence="1" type="primary">CR392001.1</name>
</gene>
<reference evidence="1" key="1">
    <citation type="submission" date="2016-05" db="EMBL/GenBank/DDBJ databases">
        <authorList>
            <person name="Lavstsen T."/>
            <person name="Jespersen J.S."/>
        </authorList>
    </citation>
    <scope>NUCLEOTIDE SEQUENCE</scope>
    <source>
        <tissue evidence="1">Brain</tissue>
    </source>
</reference>
<dbReference type="EMBL" id="HAED01019908">
    <property type="protein sequence ID" value="SBR06409.1"/>
    <property type="molecule type" value="Transcribed_RNA"/>
</dbReference>
<sequence>KDSLQPLLLFYRKPFNLLICLLVQSSSRKHTNKLQIINICSKIIGAKQRDLQSLWEERTLKQAKGILGQPLHALRASFLYLIGKQGLGLGHGPPAEGDPTVKLTFEKKPLEKHVISVTRGEPRRR</sequence>
<protein>
    <submittedName>
        <fullName evidence="1">Uncharacterized protein</fullName>
    </submittedName>
</protein>
<dbReference type="AlphaFoldDB" id="A0A1A8JC86"/>